<name>A0A5B8R8V2_9ZZZZ</name>
<dbReference type="EMBL" id="MN079096">
    <property type="protein sequence ID" value="QEA05176.1"/>
    <property type="molecule type" value="Genomic_DNA"/>
</dbReference>
<dbReference type="AlphaFoldDB" id="A0A5B8R8V2"/>
<protein>
    <recommendedName>
        <fullName evidence="1">Response regulatory domain-containing protein</fullName>
    </recommendedName>
</protein>
<evidence type="ECO:0000313" key="2">
    <source>
        <dbReference type="EMBL" id="QEA05176.1"/>
    </source>
</evidence>
<feature type="domain" description="Response regulatory" evidence="1">
    <location>
        <begin position="11"/>
        <end position="127"/>
    </location>
</feature>
<dbReference type="InterPro" id="IPR011006">
    <property type="entry name" value="CheY-like_superfamily"/>
</dbReference>
<dbReference type="PROSITE" id="PS50110">
    <property type="entry name" value="RESPONSE_REGULATORY"/>
    <property type="match status" value="1"/>
</dbReference>
<dbReference type="Gene3D" id="3.40.50.2300">
    <property type="match status" value="1"/>
</dbReference>
<dbReference type="InterPro" id="IPR001789">
    <property type="entry name" value="Sig_transdc_resp-reg_receiver"/>
</dbReference>
<gene>
    <name evidence="2" type="ORF">KBTEX_01495</name>
</gene>
<dbReference type="SUPFAM" id="SSF52172">
    <property type="entry name" value="CheY-like"/>
    <property type="match status" value="1"/>
</dbReference>
<reference evidence="2" key="1">
    <citation type="submission" date="2019-06" db="EMBL/GenBank/DDBJ databases">
        <authorList>
            <person name="Murdoch R.W."/>
            <person name="Fathepure B."/>
        </authorList>
    </citation>
    <scope>NUCLEOTIDE SEQUENCE</scope>
</reference>
<evidence type="ECO:0000259" key="1">
    <source>
        <dbReference type="PROSITE" id="PS50110"/>
    </source>
</evidence>
<organism evidence="2">
    <name type="scientific">uncultured organism</name>
    <dbReference type="NCBI Taxonomy" id="155900"/>
    <lineage>
        <taxon>unclassified sequences</taxon>
        <taxon>environmental samples</taxon>
    </lineage>
</organism>
<proteinExistence type="predicted"/>
<accession>A0A5B8R8V2</accession>
<dbReference type="GO" id="GO:0000160">
    <property type="term" value="P:phosphorelay signal transduction system"/>
    <property type="evidence" value="ECO:0007669"/>
    <property type="project" value="InterPro"/>
</dbReference>
<sequence length="142" mass="15431">MNSDRAYPTLTVWLVHDNDRLRIRLDVMASAVPGIVVTAAIRQRDVTSVLRSHTTPDVVIVGGDSNVRDALHLVRHLASALPHTRIAVMSNRTEAAYAREFADAGAHVYLGTDEGPGQLAVLLDEWADTVSDSPVNDDRHGS</sequence>